<dbReference type="Gene3D" id="3.30.900.10">
    <property type="entry name" value="HORMA domain"/>
    <property type="match status" value="1"/>
</dbReference>
<proteinExistence type="predicted"/>
<evidence type="ECO:0000313" key="8">
    <source>
        <dbReference type="EMBL" id="KAG0512606.1"/>
    </source>
</evidence>
<protein>
    <recommendedName>
        <fullName evidence="7">HORMA domain-containing protein</fullName>
    </recommendedName>
</protein>
<sequence length="426" mass="48585">MMIISRHLLLFRRYGCKMIRALVSLMKTVDSKPEIKERTVLVKLLYYDDVTPEDYEPPYAENEAINIWNKNPLKIEVGNVNSKHFVLALKVKEDLHPCDDNNTKSGWDEMRFDNDFDTDGDGDFSDTQVQLSRRRFGYVLCTKPKNFKFILDSGATHHICNDEAIMRNLREVKKEDRLSVYSSGGKELSAERMGYIDLKNFSLNPVGLIPSMQFNVVSVGQLAKQGLMICCGNGQFSVYDMREGRIVGEGYLDNKLNEYVFRTLKWLPQAENLVEIPKNDTQKVNDEQQAQNVWLIDTGCAQHLVSDVTLLTNVRNDKRPFETAKGTIWSSHRGKFKAGKLVLNDVLYCKSVQDNLMSGPLLDKAGYRITFCGKTCTLVHKDGLEQRGVAIQDVSNNLYSLEEEEQKDNSISAQGDAKEAKRRRLE</sequence>
<dbReference type="PROSITE" id="PS50815">
    <property type="entry name" value="HORMA"/>
    <property type="match status" value="1"/>
</dbReference>
<dbReference type="OrthoDB" id="694611at2759"/>
<feature type="domain" description="HORMA" evidence="7">
    <location>
        <begin position="1"/>
        <end position="91"/>
    </location>
</feature>
<dbReference type="OMA" id="EMCECET"/>
<evidence type="ECO:0000256" key="2">
    <source>
        <dbReference type="ARBA" id="ARBA00004286"/>
    </source>
</evidence>
<dbReference type="GO" id="GO:0005694">
    <property type="term" value="C:chromosome"/>
    <property type="evidence" value="ECO:0007669"/>
    <property type="project" value="UniProtKB-SubCell"/>
</dbReference>
<dbReference type="PANTHER" id="PTHR48225">
    <property type="entry name" value="HORMA DOMAIN-CONTAINING PROTEIN 1"/>
    <property type="match status" value="1"/>
</dbReference>
<dbReference type="InterPro" id="IPR054722">
    <property type="entry name" value="PolX-like_BBD"/>
</dbReference>
<accession>A0A921TZT1</accession>
<dbReference type="InterPro" id="IPR051294">
    <property type="entry name" value="HORMA_MeioticProgression"/>
</dbReference>
<evidence type="ECO:0000256" key="1">
    <source>
        <dbReference type="ARBA" id="ARBA00004123"/>
    </source>
</evidence>
<reference evidence="8" key="1">
    <citation type="journal article" date="2019" name="BMC Genomics">
        <title>A new reference genome for Sorghum bicolor reveals high levels of sequence similarity between sweet and grain genotypes: implications for the genetics of sugar metabolism.</title>
        <authorList>
            <person name="Cooper E.A."/>
            <person name="Brenton Z.W."/>
            <person name="Flinn B.S."/>
            <person name="Jenkins J."/>
            <person name="Shu S."/>
            <person name="Flowers D."/>
            <person name="Luo F."/>
            <person name="Wang Y."/>
            <person name="Xia P."/>
            <person name="Barry K."/>
            <person name="Daum C."/>
            <person name="Lipzen A."/>
            <person name="Yoshinaga Y."/>
            <person name="Schmutz J."/>
            <person name="Saski C."/>
            <person name="Vermerris W."/>
            <person name="Kresovich S."/>
        </authorList>
    </citation>
    <scope>NUCLEOTIDE SEQUENCE</scope>
</reference>
<dbReference type="EMBL" id="CM027689">
    <property type="protein sequence ID" value="KAG0512606.1"/>
    <property type="molecule type" value="Genomic_DNA"/>
</dbReference>
<keyword evidence="4" id="KW-0539">Nucleus</keyword>
<dbReference type="GO" id="GO:0051321">
    <property type="term" value="P:meiotic cell cycle"/>
    <property type="evidence" value="ECO:0007669"/>
    <property type="project" value="UniProtKB-KW"/>
</dbReference>
<evidence type="ECO:0000256" key="6">
    <source>
        <dbReference type="SAM" id="MobiDB-lite"/>
    </source>
</evidence>
<comment type="subcellular location">
    <subcellularLocation>
        <location evidence="2">Chromosome</location>
    </subcellularLocation>
    <subcellularLocation>
        <location evidence="1">Nucleus</location>
    </subcellularLocation>
</comment>
<dbReference type="Proteomes" id="UP000807115">
    <property type="component" value="Chromosome 10"/>
</dbReference>
<comment type="caution">
    <text evidence="8">The sequence shown here is derived from an EMBL/GenBank/DDBJ whole genome shotgun (WGS) entry which is preliminary data.</text>
</comment>
<feature type="region of interest" description="Disordered" evidence="6">
    <location>
        <begin position="403"/>
        <end position="426"/>
    </location>
</feature>
<dbReference type="InterPro" id="IPR036570">
    <property type="entry name" value="HORMA_dom_sf"/>
</dbReference>
<dbReference type="GO" id="GO:0005634">
    <property type="term" value="C:nucleus"/>
    <property type="evidence" value="ECO:0007669"/>
    <property type="project" value="UniProtKB-SubCell"/>
</dbReference>
<dbReference type="AlphaFoldDB" id="A0A921TZT1"/>
<keyword evidence="3" id="KW-0158">Chromosome</keyword>
<organism evidence="8 9">
    <name type="scientific">Sorghum bicolor</name>
    <name type="common">Sorghum</name>
    <name type="synonym">Sorghum vulgare</name>
    <dbReference type="NCBI Taxonomy" id="4558"/>
    <lineage>
        <taxon>Eukaryota</taxon>
        <taxon>Viridiplantae</taxon>
        <taxon>Streptophyta</taxon>
        <taxon>Embryophyta</taxon>
        <taxon>Tracheophyta</taxon>
        <taxon>Spermatophyta</taxon>
        <taxon>Magnoliopsida</taxon>
        <taxon>Liliopsida</taxon>
        <taxon>Poales</taxon>
        <taxon>Poaceae</taxon>
        <taxon>PACMAD clade</taxon>
        <taxon>Panicoideae</taxon>
        <taxon>Andropogonodae</taxon>
        <taxon>Andropogoneae</taxon>
        <taxon>Sorghinae</taxon>
        <taxon>Sorghum</taxon>
    </lineage>
</organism>
<keyword evidence="5" id="KW-0469">Meiosis</keyword>
<dbReference type="Pfam" id="PF02301">
    <property type="entry name" value="HORMA"/>
    <property type="match status" value="1"/>
</dbReference>
<evidence type="ECO:0000256" key="5">
    <source>
        <dbReference type="ARBA" id="ARBA00023254"/>
    </source>
</evidence>
<dbReference type="Gramene" id="EER89142">
    <property type="protein sequence ID" value="EER89142"/>
    <property type="gene ID" value="SORBI_3010G025000"/>
</dbReference>
<evidence type="ECO:0000313" key="9">
    <source>
        <dbReference type="Proteomes" id="UP000807115"/>
    </source>
</evidence>
<name>A0A921TZT1_SORBI</name>
<evidence type="ECO:0000256" key="3">
    <source>
        <dbReference type="ARBA" id="ARBA00022454"/>
    </source>
</evidence>
<dbReference type="InterPro" id="IPR003511">
    <property type="entry name" value="HORMA_dom"/>
</dbReference>
<reference evidence="8" key="2">
    <citation type="submission" date="2020-10" db="EMBL/GenBank/DDBJ databases">
        <authorList>
            <person name="Cooper E.A."/>
            <person name="Brenton Z.W."/>
            <person name="Flinn B.S."/>
            <person name="Jenkins J."/>
            <person name="Shu S."/>
            <person name="Flowers D."/>
            <person name="Luo F."/>
            <person name="Wang Y."/>
            <person name="Xia P."/>
            <person name="Barry K."/>
            <person name="Daum C."/>
            <person name="Lipzen A."/>
            <person name="Yoshinaga Y."/>
            <person name="Schmutz J."/>
            <person name="Saski C."/>
            <person name="Vermerris W."/>
            <person name="Kresovich S."/>
        </authorList>
    </citation>
    <scope>NUCLEOTIDE SEQUENCE</scope>
</reference>
<gene>
    <name evidence="8" type="ORF">BDA96_10G029100</name>
</gene>
<evidence type="ECO:0000259" key="7">
    <source>
        <dbReference type="PROSITE" id="PS50815"/>
    </source>
</evidence>
<dbReference type="PANTHER" id="PTHR48225:SF7">
    <property type="entry name" value="MEIOSIS-SPECIFIC PROTEIN HOP1"/>
    <property type="match status" value="1"/>
</dbReference>
<dbReference type="Pfam" id="PF22936">
    <property type="entry name" value="Pol_BBD"/>
    <property type="match status" value="2"/>
</dbReference>
<evidence type="ECO:0000256" key="4">
    <source>
        <dbReference type="ARBA" id="ARBA00023242"/>
    </source>
</evidence>